<dbReference type="RefSeq" id="WP_326508752.1">
    <property type="nucleotide sequence ID" value="NZ_JAWIIV010000025.1"/>
</dbReference>
<dbReference type="Gene3D" id="3.20.20.450">
    <property type="entry name" value="EAL domain"/>
    <property type="match status" value="1"/>
</dbReference>
<dbReference type="CDD" id="cd12914">
    <property type="entry name" value="PDC1_DGC_like"/>
    <property type="match status" value="1"/>
</dbReference>
<evidence type="ECO:0000259" key="1">
    <source>
        <dbReference type="PROSITE" id="PS50883"/>
    </source>
</evidence>
<evidence type="ECO:0000259" key="2">
    <source>
        <dbReference type="PROSITE" id="PS50887"/>
    </source>
</evidence>
<dbReference type="CDD" id="cd01949">
    <property type="entry name" value="GGDEF"/>
    <property type="match status" value="1"/>
</dbReference>
<dbReference type="Proteomes" id="UP001352263">
    <property type="component" value="Unassembled WGS sequence"/>
</dbReference>
<feature type="domain" description="GGDEF" evidence="2">
    <location>
        <begin position="463"/>
        <end position="596"/>
    </location>
</feature>
<dbReference type="InterPro" id="IPR052155">
    <property type="entry name" value="Biofilm_reg_signaling"/>
</dbReference>
<sequence length="869" mass="95471">MILGILLWGLLASLIETNRQHLEDEARVDADMLSSTYARQISHTIGELDHITALLKSYWESSQGRFRLEQIGEQVNFIDPTLVGISISNQDGVIVSSTLSNAVGMSVVDRGYFQHHAANAASTLHIGIPLTGRFNDAEIVTFTRRLNREDGEFGGVITASTGTPFLAASANKSTLGATGVLALIGQDGILRAAKVGNDIDSLLRPSVITREMLAAGPTYNDLGRRGWFADGVLRYLASKPVPGYPLHVVVGLGQSDVLEPLRDAQATYIKIGIGGSCVLALFAVAATVMSLRLAWRRHREDIVRHTYRVATEGANEGFYMWRPVYGRSDEVSDYELVDCNERGAELYGSRRPQILGRRLTSLYNGDMLERLLETAGHVMQHGYHEDEFETSSLSLVTPAWIHRRFVRAEDGIAVTLRDISERKRLETEKDRMAEQDSLTSLPNRHWLAGYLPAALSRAEAGGGILAVLFVDLDKFKSINDSWGHTTGDLLLQAVVARLRGVLRPSDRITRFGGDEFIVLLEGVARDADAAEVAHRISTALEEPFQIGQRECQVGASIGISLFPKDGSDAETLIRNADIAMYTVKSGNRGHYRFFDQEFYARIQLRRETEAELVLALEQDQFVIHYQPRVDARSGTLLGLEALVRWQHPTRGLVYPGDFVPIAEGSGLILQLGAMVMDKVCAQLAQWREEGLHAVPVSVNASARQFNEGSVDDVLAMHVRRHGLPPSLIEIELTESIMLSNAGQVFDQLTALHAMGVSVHLDDFGTGYSSLSILHKLDVDVLKVDRAFTAQLGTGREGQILFKAIISMAKALDMRVVAEGVEDVEQLTLLQQLGCDEVQGYLVSRPLPAAEVRHFLRPGISLLAAATAAE</sequence>
<dbReference type="Gene3D" id="3.30.70.270">
    <property type="match status" value="1"/>
</dbReference>
<dbReference type="PROSITE" id="PS50887">
    <property type="entry name" value="GGDEF"/>
    <property type="match status" value="1"/>
</dbReference>
<dbReference type="PROSITE" id="PS50883">
    <property type="entry name" value="EAL"/>
    <property type="match status" value="1"/>
</dbReference>
<dbReference type="PANTHER" id="PTHR44757">
    <property type="entry name" value="DIGUANYLATE CYCLASE DGCP"/>
    <property type="match status" value="1"/>
</dbReference>
<dbReference type="CDD" id="cd01948">
    <property type="entry name" value="EAL"/>
    <property type="match status" value="1"/>
</dbReference>
<dbReference type="SUPFAM" id="SSF141868">
    <property type="entry name" value="EAL domain-like"/>
    <property type="match status" value="1"/>
</dbReference>
<name>A0ABU6JEJ6_9BURK</name>
<dbReference type="InterPro" id="IPR035919">
    <property type="entry name" value="EAL_sf"/>
</dbReference>
<keyword evidence="4" id="KW-1185">Reference proteome</keyword>
<dbReference type="InterPro" id="IPR043128">
    <property type="entry name" value="Rev_trsase/Diguanyl_cyclase"/>
</dbReference>
<reference evidence="3 4" key="1">
    <citation type="submission" date="2023-10" db="EMBL/GenBank/DDBJ databases">
        <title>Noviherbaspirillum sp. CPCC 100848 genome assembly.</title>
        <authorList>
            <person name="Li X.Y."/>
            <person name="Fang X.M."/>
        </authorList>
    </citation>
    <scope>NUCLEOTIDE SEQUENCE [LARGE SCALE GENOMIC DNA]</scope>
    <source>
        <strain evidence="3 4">CPCC 100848</strain>
    </source>
</reference>
<evidence type="ECO:0000313" key="3">
    <source>
        <dbReference type="EMBL" id="MEC4722072.1"/>
    </source>
</evidence>
<dbReference type="SMART" id="SM00052">
    <property type="entry name" value="EAL"/>
    <property type="match status" value="1"/>
</dbReference>
<proteinExistence type="predicted"/>
<dbReference type="SMART" id="SM00267">
    <property type="entry name" value="GGDEF"/>
    <property type="match status" value="1"/>
</dbReference>
<dbReference type="SUPFAM" id="SSF55073">
    <property type="entry name" value="Nucleotide cyclase"/>
    <property type="match status" value="1"/>
</dbReference>
<dbReference type="InterPro" id="IPR035965">
    <property type="entry name" value="PAS-like_dom_sf"/>
</dbReference>
<dbReference type="CDD" id="cd12915">
    <property type="entry name" value="PDC2_DGC_like"/>
    <property type="match status" value="1"/>
</dbReference>
<dbReference type="EMBL" id="JAWIIV010000025">
    <property type="protein sequence ID" value="MEC4722072.1"/>
    <property type="molecule type" value="Genomic_DNA"/>
</dbReference>
<comment type="caution">
    <text evidence="3">The sequence shown here is derived from an EMBL/GenBank/DDBJ whole genome shotgun (WGS) entry which is preliminary data.</text>
</comment>
<dbReference type="Pfam" id="PF00990">
    <property type="entry name" value="GGDEF"/>
    <property type="match status" value="1"/>
</dbReference>
<feature type="domain" description="EAL" evidence="1">
    <location>
        <begin position="605"/>
        <end position="859"/>
    </location>
</feature>
<dbReference type="Pfam" id="PF00563">
    <property type="entry name" value="EAL"/>
    <property type="match status" value="1"/>
</dbReference>
<protein>
    <submittedName>
        <fullName evidence="3">EAL domain-containing protein</fullName>
    </submittedName>
</protein>
<organism evidence="3 4">
    <name type="scientific">Noviherbaspirillum album</name>
    <dbReference type="NCBI Taxonomy" id="3080276"/>
    <lineage>
        <taxon>Bacteria</taxon>
        <taxon>Pseudomonadati</taxon>
        <taxon>Pseudomonadota</taxon>
        <taxon>Betaproteobacteria</taxon>
        <taxon>Burkholderiales</taxon>
        <taxon>Oxalobacteraceae</taxon>
        <taxon>Noviherbaspirillum</taxon>
    </lineage>
</organism>
<gene>
    <name evidence="3" type="ORF">RY831_23160</name>
</gene>
<dbReference type="InterPro" id="IPR001633">
    <property type="entry name" value="EAL_dom"/>
</dbReference>
<dbReference type="InterPro" id="IPR000160">
    <property type="entry name" value="GGDEF_dom"/>
</dbReference>
<evidence type="ECO:0000313" key="4">
    <source>
        <dbReference type="Proteomes" id="UP001352263"/>
    </source>
</evidence>
<dbReference type="NCBIfam" id="TIGR00254">
    <property type="entry name" value="GGDEF"/>
    <property type="match status" value="1"/>
</dbReference>
<dbReference type="PANTHER" id="PTHR44757:SF2">
    <property type="entry name" value="BIOFILM ARCHITECTURE MAINTENANCE PROTEIN MBAA"/>
    <property type="match status" value="1"/>
</dbReference>
<accession>A0ABU6JEJ6</accession>
<dbReference type="SUPFAM" id="SSF55785">
    <property type="entry name" value="PYP-like sensor domain (PAS domain)"/>
    <property type="match status" value="1"/>
</dbReference>
<dbReference type="Gene3D" id="3.30.450.20">
    <property type="entry name" value="PAS domain"/>
    <property type="match status" value="3"/>
</dbReference>
<dbReference type="InterPro" id="IPR029787">
    <property type="entry name" value="Nucleotide_cyclase"/>
</dbReference>